<dbReference type="AlphaFoldDB" id="A0A0N7M8K2"/>
<dbReference type="InterPro" id="IPR018485">
    <property type="entry name" value="FGGY_C"/>
</dbReference>
<dbReference type="HAMAP" id="MF_02220">
    <property type="entry name" value="XylB"/>
    <property type="match status" value="1"/>
</dbReference>
<dbReference type="InterPro" id="IPR018484">
    <property type="entry name" value="FGGY_N"/>
</dbReference>
<dbReference type="Gene3D" id="3.30.420.40">
    <property type="match status" value="2"/>
</dbReference>
<comment type="similarity">
    <text evidence="1 8 9">Belongs to the FGGY kinase family.</text>
</comment>
<dbReference type="EMBL" id="CYTW01000001">
    <property type="protein sequence ID" value="CUJ88472.1"/>
    <property type="molecule type" value="Genomic_DNA"/>
</dbReference>
<evidence type="ECO:0000256" key="6">
    <source>
        <dbReference type="ARBA" id="ARBA00022840"/>
    </source>
</evidence>
<dbReference type="CDD" id="cd07808">
    <property type="entry name" value="ASKHA_NBD_FGGY_EcXK-like"/>
    <property type="match status" value="1"/>
</dbReference>
<feature type="site" description="Important for activity" evidence="8">
    <location>
        <position position="6"/>
    </location>
</feature>
<evidence type="ECO:0000256" key="8">
    <source>
        <dbReference type="HAMAP-Rule" id="MF_02220"/>
    </source>
</evidence>
<feature type="domain" description="Carbohydrate kinase FGGY N-terminal" evidence="11">
    <location>
        <begin position="1"/>
        <end position="242"/>
    </location>
</feature>
<comment type="function">
    <text evidence="8">Catalyzes the phosphorylation of D-xylulose to D-xylulose 5-phosphate.</text>
</comment>
<dbReference type="PANTHER" id="PTHR43095">
    <property type="entry name" value="SUGAR KINASE"/>
    <property type="match status" value="1"/>
</dbReference>
<feature type="binding site" evidence="8">
    <location>
        <begin position="79"/>
        <end position="80"/>
    </location>
    <ligand>
        <name>substrate</name>
    </ligand>
</feature>
<dbReference type="GO" id="GO:0042732">
    <property type="term" value="P:D-xylose metabolic process"/>
    <property type="evidence" value="ECO:0007669"/>
    <property type="project" value="UniProtKB-KW"/>
</dbReference>
<dbReference type="InterPro" id="IPR006000">
    <property type="entry name" value="Xylulokinase"/>
</dbReference>
<dbReference type="GO" id="GO:0005524">
    <property type="term" value="F:ATP binding"/>
    <property type="evidence" value="ECO:0007669"/>
    <property type="project" value="UniProtKB-UniRule"/>
</dbReference>
<evidence type="ECO:0000256" key="2">
    <source>
        <dbReference type="ARBA" id="ARBA00022629"/>
    </source>
</evidence>
<evidence type="ECO:0000256" key="3">
    <source>
        <dbReference type="ARBA" id="ARBA00022679"/>
    </source>
</evidence>
<keyword evidence="14" id="KW-1185">Reference proteome</keyword>
<dbReference type="GeneID" id="83879994"/>
<evidence type="ECO:0000313" key="13">
    <source>
        <dbReference type="EMBL" id="CUJ88472.1"/>
    </source>
</evidence>
<comment type="catalytic activity">
    <reaction evidence="8 10">
        <text>D-xylulose + ATP = D-xylulose 5-phosphate + ADP + H(+)</text>
        <dbReference type="Rhea" id="RHEA:10964"/>
        <dbReference type="ChEBI" id="CHEBI:15378"/>
        <dbReference type="ChEBI" id="CHEBI:17140"/>
        <dbReference type="ChEBI" id="CHEBI:30616"/>
        <dbReference type="ChEBI" id="CHEBI:57737"/>
        <dbReference type="ChEBI" id="CHEBI:456216"/>
        <dbReference type="EC" id="2.7.1.17"/>
    </reaction>
</comment>
<dbReference type="InterPro" id="IPR043129">
    <property type="entry name" value="ATPase_NBD"/>
</dbReference>
<dbReference type="NCBIfam" id="TIGR01312">
    <property type="entry name" value="XylB"/>
    <property type="match status" value="1"/>
</dbReference>
<dbReference type="GO" id="GO:0004856">
    <property type="term" value="F:D-xylulokinase activity"/>
    <property type="evidence" value="ECO:0007669"/>
    <property type="project" value="UniProtKB-UniRule"/>
</dbReference>
<keyword evidence="3 8" id="KW-0808">Transferase</keyword>
<feature type="active site" description="Proton acceptor" evidence="8">
    <location>
        <position position="235"/>
    </location>
</feature>
<organism evidence="13 14">
    <name type="scientific">Shimia thalassica</name>
    <dbReference type="NCBI Taxonomy" id="1715693"/>
    <lineage>
        <taxon>Bacteria</taxon>
        <taxon>Pseudomonadati</taxon>
        <taxon>Pseudomonadota</taxon>
        <taxon>Alphaproteobacteria</taxon>
        <taxon>Rhodobacterales</taxon>
        <taxon>Roseobacteraceae</taxon>
    </lineage>
</organism>
<reference evidence="14" key="1">
    <citation type="submission" date="2015-09" db="EMBL/GenBank/DDBJ databases">
        <authorList>
            <person name="Rodrigo-Torres Lidia"/>
            <person name="Arahal R.David."/>
        </authorList>
    </citation>
    <scope>NUCLEOTIDE SEQUENCE [LARGE SCALE GENOMIC DNA]</scope>
    <source>
        <strain evidence="14">CECT 7735</strain>
    </source>
</reference>
<evidence type="ECO:0000256" key="10">
    <source>
        <dbReference type="RuleBase" id="RU364073"/>
    </source>
</evidence>
<evidence type="ECO:0000256" key="7">
    <source>
        <dbReference type="ARBA" id="ARBA00023277"/>
    </source>
</evidence>
<evidence type="ECO:0000256" key="1">
    <source>
        <dbReference type="ARBA" id="ARBA00009156"/>
    </source>
</evidence>
<dbReference type="PROSITE" id="PS00933">
    <property type="entry name" value="FGGY_KINASES_1"/>
    <property type="match status" value="1"/>
</dbReference>
<dbReference type="InterPro" id="IPR018483">
    <property type="entry name" value="Carb_kinase_FGGY_CS"/>
</dbReference>
<keyword evidence="2 8" id="KW-0859">Xylose metabolism</keyword>
<evidence type="ECO:0000256" key="9">
    <source>
        <dbReference type="RuleBase" id="RU003733"/>
    </source>
</evidence>
<dbReference type="PROSITE" id="PS00445">
    <property type="entry name" value="FGGY_KINASES_2"/>
    <property type="match status" value="1"/>
</dbReference>
<evidence type="ECO:0000259" key="11">
    <source>
        <dbReference type="Pfam" id="PF00370"/>
    </source>
</evidence>
<dbReference type="STRING" id="1715693.PH7735_00925"/>
<dbReference type="GO" id="GO:0005998">
    <property type="term" value="P:xylulose catabolic process"/>
    <property type="evidence" value="ECO:0007669"/>
    <property type="project" value="UniProtKB-UniRule"/>
</dbReference>
<keyword evidence="5 8" id="KW-0418">Kinase</keyword>
<feature type="domain" description="Carbohydrate kinase FGGY C-terminal" evidence="12">
    <location>
        <begin position="252"/>
        <end position="434"/>
    </location>
</feature>
<gene>
    <name evidence="13" type="primary">xylB_1</name>
    <name evidence="8 10" type="synonym">xylB</name>
    <name evidence="13" type="ORF">PH7735_00925</name>
</gene>
<evidence type="ECO:0000313" key="14">
    <source>
        <dbReference type="Proteomes" id="UP000051870"/>
    </source>
</evidence>
<protein>
    <recommendedName>
        <fullName evidence="8 10">Xylulose kinase</fullName>
        <shortName evidence="8 10">Xylulokinase</shortName>
        <ecNumber evidence="8 10">2.7.1.17</ecNumber>
    </recommendedName>
</protein>
<name>A0A0N7M8K2_9RHOB</name>
<dbReference type="Pfam" id="PF02782">
    <property type="entry name" value="FGGY_C"/>
    <property type="match status" value="1"/>
</dbReference>
<accession>A0A0N7M8K2</accession>
<evidence type="ECO:0000256" key="5">
    <source>
        <dbReference type="ARBA" id="ARBA00022777"/>
    </source>
</evidence>
<dbReference type="InterPro" id="IPR000577">
    <property type="entry name" value="Carb_kinase_FGGY"/>
</dbReference>
<dbReference type="Pfam" id="PF00370">
    <property type="entry name" value="FGGY_N"/>
    <property type="match status" value="1"/>
</dbReference>
<dbReference type="RefSeq" id="WP_058310105.1">
    <property type="nucleotide sequence ID" value="NZ_CYTW01000001.1"/>
</dbReference>
<dbReference type="SUPFAM" id="SSF53067">
    <property type="entry name" value="Actin-like ATPase domain"/>
    <property type="match status" value="2"/>
</dbReference>
<dbReference type="Proteomes" id="UP000051870">
    <property type="component" value="Unassembled WGS sequence"/>
</dbReference>
<evidence type="ECO:0000256" key="4">
    <source>
        <dbReference type="ARBA" id="ARBA00022741"/>
    </source>
</evidence>
<keyword evidence="4 8" id="KW-0547">Nucleotide-binding</keyword>
<dbReference type="InterPro" id="IPR050406">
    <property type="entry name" value="FGGY_Carb_Kinase"/>
</dbReference>
<dbReference type="PIRSF" id="PIRSF000538">
    <property type="entry name" value="GlpK"/>
    <property type="match status" value="1"/>
</dbReference>
<proteinExistence type="inferred from homology"/>
<dbReference type="EC" id="2.7.1.17" evidence="8 10"/>
<keyword evidence="7 8" id="KW-0119">Carbohydrate metabolism</keyword>
<dbReference type="PANTHER" id="PTHR43095:SF6">
    <property type="entry name" value="XYLULOSE KINASE"/>
    <property type="match status" value="1"/>
</dbReference>
<keyword evidence="6 8" id="KW-0067">ATP-binding</keyword>
<evidence type="ECO:0000259" key="12">
    <source>
        <dbReference type="Pfam" id="PF02782"/>
    </source>
</evidence>
<sequence length="484" mass="51394">MFVGLDLGTSGLRGLLVDEAQNVIASSETEYDTQHPLPGWSEQDPADWIAACKEVLLDLKAQAPKAMAHLRGVACSGHMHGATLLGKDAAVLRPCIMWNDTRSADQAALLDDTPSVRDLSGNSVFPGFTAPKLAWIADHEAQIFAQVETVLLPKDFLTFWLTGNLTSDMSDSAGTSWLDVGKRSWSETLLSASNMREDQMPQLFEGTDIVGTLRPDLASELELPSTVEVAAGAGDNAAAACGIGALIEGDGFVSLGTSGVLLAARDSFAPQPASAVHTFCHAVPQKWYQMGVILAATDSLNWLSRTLQEDPAHLTQTLGTSLEAPGKVQFLPYLSGERTPHNDSAIRGALIGLDINTSQQDLTRAVLEGVSFALRDNLEALKSTGARLDSAIAIGGGSRSAYWLELIATVLNLPLEIPEQGEFGAALGAARLAICGVTGARAEDVMTKPNISTTIAPRADLVDAYEEAYASFKNLYPKLRGDHA</sequence>